<protein>
    <submittedName>
        <fullName evidence="7">LysR family transcriptional regulator</fullName>
    </submittedName>
</protein>
<dbReference type="SUPFAM" id="SSF46785">
    <property type="entry name" value="Winged helix' DNA-binding domain"/>
    <property type="match status" value="1"/>
</dbReference>
<dbReference type="InterPro" id="IPR036388">
    <property type="entry name" value="WH-like_DNA-bd_sf"/>
</dbReference>
<accession>A0ABU8S3M9</accession>
<evidence type="ECO:0000256" key="4">
    <source>
        <dbReference type="ARBA" id="ARBA00023159"/>
    </source>
</evidence>
<evidence type="ECO:0000313" key="8">
    <source>
        <dbReference type="Proteomes" id="UP001361239"/>
    </source>
</evidence>
<comment type="similarity">
    <text evidence="1">Belongs to the LysR transcriptional regulatory family.</text>
</comment>
<dbReference type="PANTHER" id="PTHR30293:SF0">
    <property type="entry name" value="NITROGEN ASSIMILATION REGULATORY PROTEIN NAC"/>
    <property type="match status" value="1"/>
</dbReference>
<evidence type="ECO:0000256" key="3">
    <source>
        <dbReference type="ARBA" id="ARBA00023125"/>
    </source>
</evidence>
<sequence length="310" mass="33535">MDTRHLRSFLKIAETRSISRAAESLGIAQPSLSQQLLRLEDEVGFSLFCRTPKGVVLTEAGRVFQEHARQIMTATEQAIEDVRDLTTDVSGEVVLAVPYSISRVAGVALVEAFLAHAPQVSFRLVEAFTGQIRGWLDLGKVDLGILHDMGPVRHLSARRLASEELFLIGPAGEFGTLTEPLPVEPAKLADLPMILPGPQHGLRQVIAREADRLGGAVTVALELDAMRHLGELIARGHGYSIAPLGVVADDLEAERVSIGRIGDGTMRRSLSLMRNATQVVTHASVRCEDLTAKVLTGLIAKGLWPARAEQ</sequence>
<organism evidence="7 8">
    <name type="scientific">Novosphingobium anseongense</name>
    <dbReference type="NCBI Taxonomy" id="3133436"/>
    <lineage>
        <taxon>Bacteria</taxon>
        <taxon>Pseudomonadati</taxon>
        <taxon>Pseudomonadota</taxon>
        <taxon>Alphaproteobacteria</taxon>
        <taxon>Sphingomonadales</taxon>
        <taxon>Sphingomonadaceae</taxon>
        <taxon>Novosphingobium</taxon>
    </lineage>
</organism>
<dbReference type="PRINTS" id="PR00039">
    <property type="entry name" value="HTHLYSR"/>
</dbReference>
<dbReference type="InterPro" id="IPR036390">
    <property type="entry name" value="WH_DNA-bd_sf"/>
</dbReference>
<dbReference type="InterPro" id="IPR005119">
    <property type="entry name" value="LysR_subst-bd"/>
</dbReference>
<feature type="domain" description="HTH lysR-type" evidence="6">
    <location>
        <begin position="1"/>
        <end position="58"/>
    </location>
</feature>
<dbReference type="Pfam" id="PF00126">
    <property type="entry name" value="HTH_1"/>
    <property type="match status" value="1"/>
</dbReference>
<comment type="caution">
    <text evidence="7">The sequence shown here is derived from an EMBL/GenBank/DDBJ whole genome shotgun (WGS) entry which is preliminary data.</text>
</comment>
<keyword evidence="8" id="KW-1185">Reference proteome</keyword>
<dbReference type="RefSeq" id="WP_339589515.1">
    <property type="nucleotide sequence ID" value="NZ_JBBHJZ010000009.1"/>
</dbReference>
<proteinExistence type="inferred from homology"/>
<keyword evidence="4" id="KW-0010">Activator</keyword>
<dbReference type="Proteomes" id="UP001361239">
    <property type="component" value="Unassembled WGS sequence"/>
</dbReference>
<keyword evidence="2" id="KW-0805">Transcription regulation</keyword>
<dbReference type="InterPro" id="IPR000847">
    <property type="entry name" value="LysR_HTH_N"/>
</dbReference>
<keyword evidence="3" id="KW-0238">DNA-binding</keyword>
<dbReference type="Gene3D" id="1.10.10.10">
    <property type="entry name" value="Winged helix-like DNA-binding domain superfamily/Winged helix DNA-binding domain"/>
    <property type="match status" value="1"/>
</dbReference>
<evidence type="ECO:0000313" key="7">
    <source>
        <dbReference type="EMBL" id="MEJ5979579.1"/>
    </source>
</evidence>
<dbReference type="PANTHER" id="PTHR30293">
    <property type="entry name" value="TRANSCRIPTIONAL REGULATORY PROTEIN NAC-RELATED"/>
    <property type="match status" value="1"/>
</dbReference>
<keyword evidence="5" id="KW-0804">Transcription</keyword>
<dbReference type="PROSITE" id="PS50931">
    <property type="entry name" value="HTH_LYSR"/>
    <property type="match status" value="1"/>
</dbReference>
<name>A0ABU8S3M9_9SPHN</name>
<dbReference type="Gene3D" id="3.40.190.290">
    <property type="match status" value="1"/>
</dbReference>
<gene>
    <name evidence="7" type="ORF">WG901_23205</name>
</gene>
<evidence type="ECO:0000259" key="6">
    <source>
        <dbReference type="PROSITE" id="PS50931"/>
    </source>
</evidence>
<reference evidence="7 8" key="1">
    <citation type="submission" date="2024-03" db="EMBL/GenBank/DDBJ databases">
        <authorList>
            <person name="Jo J.-H."/>
        </authorList>
    </citation>
    <scope>NUCLEOTIDE SEQUENCE [LARGE SCALE GENOMIC DNA]</scope>
    <source>
        <strain evidence="7 8">PS1R-30</strain>
    </source>
</reference>
<dbReference type="EMBL" id="JBBHJZ010000009">
    <property type="protein sequence ID" value="MEJ5979579.1"/>
    <property type="molecule type" value="Genomic_DNA"/>
</dbReference>
<evidence type="ECO:0000256" key="1">
    <source>
        <dbReference type="ARBA" id="ARBA00009437"/>
    </source>
</evidence>
<evidence type="ECO:0000256" key="2">
    <source>
        <dbReference type="ARBA" id="ARBA00023015"/>
    </source>
</evidence>
<evidence type="ECO:0000256" key="5">
    <source>
        <dbReference type="ARBA" id="ARBA00023163"/>
    </source>
</evidence>
<dbReference type="SUPFAM" id="SSF53850">
    <property type="entry name" value="Periplasmic binding protein-like II"/>
    <property type="match status" value="1"/>
</dbReference>
<dbReference type="Pfam" id="PF03466">
    <property type="entry name" value="LysR_substrate"/>
    <property type="match status" value="1"/>
</dbReference>